<organism evidence="2 3">
    <name type="scientific">Neorhizobium petrolearium</name>
    <dbReference type="NCBI Taxonomy" id="515361"/>
    <lineage>
        <taxon>Bacteria</taxon>
        <taxon>Pseudomonadati</taxon>
        <taxon>Pseudomonadota</taxon>
        <taxon>Alphaproteobacteria</taxon>
        <taxon>Hyphomicrobiales</taxon>
        <taxon>Rhizobiaceae</taxon>
        <taxon>Rhizobium/Agrobacterium group</taxon>
        <taxon>Neorhizobium</taxon>
    </lineage>
</organism>
<gene>
    <name evidence="2" type="ORF">QEO92_22650</name>
</gene>
<dbReference type="Proteomes" id="UP001227095">
    <property type="component" value="Chromosome"/>
</dbReference>
<name>A0ABY8LZK2_9HYPH</name>
<dbReference type="RefSeq" id="WP_227704522.1">
    <property type="nucleotide sequence ID" value="NZ_CP123000.1"/>
</dbReference>
<sequence>MMTDSEKQAMRDSVRGMPLSQAKDLPIYDAFKGFWNGGMPANELQAICDGAIVEPREMTADEARVEAARDHMVEQMANAHRAPVNDNKTPGQPFARDGRPMSQLADHERAHEQMVRDMGNAWKGE</sequence>
<evidence type="ECO:0000256" key="1">
    <source>
        <dbReference type="SAM" id="MobiDB-lite"/>
    </source>
</evidence>
<dbReference type="EMBL" id="CP123000">
    <property type="protein sequence ID" value="WGI67753.1"/>
    <property type="molecule type" value="Genomic_DNA"/>
</dbReference>
<proteinExistence type="predicted"/>
<evidence type="ECO:0000313" key="2">
    <source>
        <dbReference type="EMBL" id="WGI67753.1"/>
    </source>
</evidence>
<feature type="region of interest" description="Disordered" evidence="1">
    <location>
        <begin position="77"/>
        <end position="105"/>
    </location>
</feature>
<accession>A0ABY8LZK2</accession>
<protein>
    <submittedName>
        <fullName evidence="2">Uncharacterized protein</fullName>
    </submittedName>
</protein>
<reference evidence="2 3" key="1">
    <citation type="submission" date="2023-04" db="EMBL/GenBank/DDBJ databases">
        <title>Neorhizobium petrolearium OS53, complete genome.</title>
        <authorList>
            <person name="Yu T."/>
        </authorList>
    </citation>
    <scope>NUCLEOTIDE SEQUENCE [LARGE SCALE GENOMIC DNA]</scope>
    <source>
        <strain evidence="2 3">OS53</strain>
    </source>
</reference>
<evidence type="ECO:0000313" key="3">
    <source>
        <dbReference type="Proteomes" id="UP001227095"/>
    </source>
</evidence>
<keyword evidence="3" id="KW-1185">Reference proteome</keyword>